<organism evidence="2 3">
    <name type="scientific">Rhizophagus clarus</name>
    <dbReference type="NCBI Taxonomy" id="94130"/>
    <lineage>
        <taxon>Eukaryota</taxon>
        <taxon>Fungi</taxon>
        <taxon>Fungi incertae sedis</taxon>
        <taxon>Mucoromycota</taxon>
        <taxon>Glomeromycotina</taxon>
        <taxon>Glomeromycetes</taxon>
        <taxon>Glomerales</taxon>
        <taxon>Glomeraceae</taxon>
        <taxon>Rhizophagus</taxon>
    </lineage>
</organism>
<keyword evidence="3" id="KW-1185">Reference proteome</keyword>
<name>A0A2Z6QAV7_9GLOM</name>
<gene>
    <name evidence="2" type="ORF">RclHR1_13710002</name>
</gene>
<feature type="compositionally biased region" description="Pro residues" evidence="1">
    <location>
        <begin position="152"/>
        <end position="163"/>
    </location>
</feature>
<feature type="compositionally biased region" description="Polar residues" evidence="1">
    <location>
        <begin position="426"/>
        <end position="442"/>
    </location>
</feature>
<evidence type="ECO:0000313" key="3">
    <source>
        <dbReference type="Proteomes" id="UP000247702"/>
    </source>
</evidence>
<feature type="compositionally biased region" description="Basic residues" evidence="1">
    <location>
        <begin position="168"/>
        <end position="179"/>
    </location>
</feature>
<feature type="compositionally biased region" description="Basic and acidic residues" evidence="1">
    <location>
        <begin position="443"/>
        <end position="456"/>
    </location>
</feature>
<dbReference type="AlphaFoldDB" id="A0A2Z6QAV7"/>
<evidence type="ECO:0000313" key="2">
    <source>
        <dbReference type="EMBL" id="GBB87280.1"/>
    </source>
</evidence>
<dbReference type="Proteomes" id="UP000247702">
    <property type="component" value="Unassembled WGS sequence"/>
</dbReference>
<dbReference type="EMBL" id="BEXD01000415">
    <property type="protein sequence ID" value="GBB87280.1"/>
    <property type="molecule type" value="Genomic_DNA"/>
</dbReference>
<feature type="compositionally biased region" description="Low complexity" evidence="1">
    <location>
        <begin position="457"/>
        <end position="478"/>
    </location>
</feature>
<evidence type="ECO:0000256" key="1">
    <source>
        <dbReference type="SAM" id="MobiDB-lite"/>
    </source>
</evidence>
<feature type="region of interest" description="Disordered" evidence="1">
    <location>
        <begin position="128"/>
        <end position="209"/>
    </location>
</feature>
<feature type="compositionally biased region" description="Polar residues" evidence="1">
    <location>
        <begin position="130"/>
        <end position="149"/>
    </location>
</feature>
<protein>
    <submittedName>
        <fullName evidence="2">Uncharacterized protein</fullName>
    </submittedName>
</protein>
<proteinExistence type="predicted"/>
<feature type="region of interest" description="Disordered" evidence="1">
    <location>
        <begin position="416"/>
        <end position="481"/>
    </location>
</feature>
<comment type="caution">
    <text evidence="2">The sequence shown here is derived from an EMBL/GenBank/DDBJ whole genome shotgun (WGS) entry which is preliminary data.</text>
</comment>
<sequence>MDSSTQETIHSEPKWFFKHRKEEILQTISWTVKNMMLQHQDFFSQVEMDDELLKQFLVANKDVMQTVETPRTLRPRSFLLASFMATCIGCFVKKSGYHDWEICTANLETQPPVQQQQPIPDIAISQPIQHQSDSMNLDDSQGDTNSKVPSTPHRPNPITPPATPLSRAQKKSAKKKLKKLQQQQQQQDENPFIVPSRLDNIKPSEQSTIIPDKKRKQEHLADNFNNSNLILTGYCPQQEEQAQLLDLIVYDIPAKWDSYTLLGNLSFWGKIVSISTRCHKKYLSARVRLIPNHECLKAYNGGKWTVGLGGIPVRWFPASWNLSERKQREKFQAVITDIPADMTESTLFPNCTPSNFLAESGIKSFKVIKESSGQRKLIGYFAMWDQASKCISTPQLWNDVSLSWCRYSSPKLGFKKHPPARFGNAGNKNTRQFKPSRQQHTNSDNHRCHNQNKKENSSSNSGSTYKKNSRSKSNQSNRPDVKHLIAGLKALLEQFI</sequence>
<reference evidence="2 3" key="1">
    <citation type="submission" date="2017-11" db="EMBL/GenBank/DDBJ databases">
        <title>The genome of Rhizophagus clarus HR1 reveals common genetic basis of auxotrophy among arbuscular mycorrhizal fungi.</title>
        <authorList>
            <person name="Kobayashi Y."/>
        </authorList>
    </citation>
    <scope>NUCLEOTIDE SEQUENCE [LARGE SCALE GENOMIC DNA]</scope>
    <source>
        <strain evidence="2 3">HR1</strain>
    </source>
</reference>
<accession>A0A2Z6QAV7</accession>